<keyword evidence="1" id="KW-0677">Repeat</keyword>
<dbReference type="InterPro" id="IPR013783">
    <property type="entry name" value="Ig-like_fold"/>
</dbReference>
<evidence type="ECO:0000313" key="4">
    <source>
        <dbReference type="EMBL" id="CAI8058357.1"/>
    </source>
</evidence>
<evidence type="ECO:0000259" key="2">
    <source>
        <dbReference type="PROSITE" id="PS50835"/>
    </source>
</evidence>
<keyword evidence="5" id="KW-1185">Reference proteome</keyword>
<comment type="caution">
    <text evidence="4">The sequence shown here is derived from an EMBL/GenBank/DDBJ whole genome shotgun (WGS) entry which is preliminary data.</text>
</comment>
<reference evidence="4" key="1">
    <citation type="submission" date="2023-03" db="EMBL/GenBank/DDBJ databases">
        <authorList>
            <person name="Steffen K."/>
            <person name="Cardenas P."/>
        </authorList>
    </citation>
    <scope>NUCLEOTIDE SEQUENCE</scope>
</reference>
<evidence type="ECO:0000313" key="5">
    <source>
        <dbReference type="Proteomes" id="UP001174909"/>
    </source>
</evidence>
<dbReference type="CDD" id="cd00063">
    <property type="entry name" value="FN3"/>
    <property type="match status" value="1"/>
</dbReference>
<feature type="non-terminal residue" evidence="4">
    <location>
        <position position="267"/>
    </location>
</feature>
<dbReference type="EMBL" id="CASHTH010004507">
    <property type="protein sequence ID" value="CAI8058357.1"/>
    <property type="molecule type" value="Genomic_DNA"/>
</dbReference>
<protein>
    <submittedName>
        <fullName evidence="4">Receptor-type tyrosine-protein phosphatase S</fullName>
    </submittedName>
</protein>
<dbReference type="Gene3D" id="2.60.40.10">
    <property type="entry name" value="Immunoglobulins"/>
    <property type="match status" value="3"/>
</dbReference>
<dbReference type="Pfam" id="PF00041">
    <property type="entry name" value="fn3"/>
    <property type="match status" value="1"/>
</dbReference>
<dbReference type="SMART" id="SM00060">
    <property type="entry name" value="FN3"/>
    <property type="match status" value="1"/>
</dbReference>
<organism evidence="4 5">
    <name type="scientific">Geodia barretti</name>
    <name type="common">Barrett's horny sponge</name>
    <dbReference type="NCBI Taxonomy" id="519541"/>
    <lineage>
        <taxon>Eukaryota</taxon>
        <taxon>Metazoa</taxon>
        <taxon>Porifera</taxon>
        <taxon>Demospongiae</taxon>
        <taxon>Heteroscleromorpha</taxon>
        <taxon>Tetractinellida</taxon>
        <taxon>Astrophorina</taxon>
        <taxon>Geodiidae</taxon>
        <taxon>Geodia</taxon>
    </lineage>
</organism>
<dbReference type="InterPro" id="IPR050991">
    <property type="entry name" value="ECM_Regulatory_Proteins"/>
</dbReference>
<gene>
    <name evidence="4" type="ORF">GBAR_LOCUS31725</name>
</gene>
<dbReference type="PANTHER" id="PTHR46708">
    <property type="entry name" value="TENASCIN"/>
    <property type="match status" value="1"/>
</dbReference>
<dbReference type="PROSITE" id="PS50835">
    <property type="entry name" value="IG_LIKE"/>
    <property type="match status" value="1"/>
</dbReference>
<evidence type="ECO:0000259" key="3">
    <source>
        <dbReference type="PROSITE" id="PS50853"/>
    </source>
</evidence>
<feature type="domain" description="Ig-like" evidence="2">
    <location>
        <begin position="54"/>
        <end position="125"/>
    </location>
</feature>
<feature type="domain" description="Fibronectin type-III" evidence="3">
    <location>
        <begin position="229"/>
        <end position="267"/>
    </location>
</feature>
<keyword evidence="4" id="KW-0675">Receptor</keyword>
<dbReference type="SUPFAM" id="SSF48726">
    <property type="entry name" value="Immunoglobulin"/>
    <property type="match status" value="1"/>
</dbReference>
<dbReference type="InterPro" id="IPR036116">
    <property type="entry name" value="FN3_sf"/>
</dbReference>
<dbReference type="InterPro" id="IPR007110">
    <property type="entry name" value="Ig-like_dom"/>
</dbReference>
<dbReference type="InterPro" id="IPR003961">
    <property type="entry name" value="FN3_dom"/>
</dbReference>
<dbReference type="Proteomes" id="UP001174909">
    <property type="component" value="Unassembled WGS sequence"/>
</dbReference>
<dbReference type="AlphaFoldDB" id="A0AA35U3U0"/>
<accession>A0AA35U3U0</accession>
<sequence>MQGIYRCEIDTVATGAGASVRESLYVGLYPNGGGRARIEGGVVSLTVGRDSRSGYAQFTLTCISTGGPATTVSWVRESSVVNGGKKTVLDDPVTARYIHTLTISRRLGSTYRCIVNNLAGRVEASFVQDNVLRVSGVSTTATTASISWTVTNGVAPTNFSISYSNTNNTACLRSSQVITDIPANETSYTLTGLQPGTRYSIIVTAVLSSLVNFSKSITTTTDSTAPSAAPTSVAIVDTSPTTLGLQWTPLDCLHANGEITGYSVSYG</sequence>
<dbReference type="InterPro" id="IPR036179">
    <property type="entry name" value="Ig-like_dom_sf"/>
</dbReference>
<dbReference type="PANTHER" id="PTHR46708:SF2">
    <property type="entry name" value="FIBRONECTIN TYPE-III DOMAIN-CONTAINING PROTEIN"/>
    <property type="match status" value="1"/>
</dbReference>
<feature type="domain" description="Fibronectin type-III" evidence="3">
    <location>
        <begin position="127"/>
        <end position="227"/>
    </location>
</feature>
<proteinExistence type="predicted"/>
<dbReference type="PROSITE" id="PS50853">
    <property type="entry name" value="FN3"/>
    <property type="match status" value="2"/>
</dbReference>
<evidence type="ECO:0000256" key="1">
    <source>
        <dbReference type="ARBA" id="ARBA00022737"/>
    </source>
</evidence>
<name>A0AA35U3U0_GEOBA</name>
<dbReference type="SUPFAM" id="SSF49265">
    <property type="entry name" value="Fibronectin type III"/>
    <property type="match status" value="1"/>
</dbReference>